<evidence type="ECO:0000313" key="2">
    <source>
        <dbReference type="EMBL" id="KRM03301.1"/>
    </source>
</evidence>
<gene>
    <name evidence="2" type="ORF">FC60_GL001082</name>
</gene>
<dbReference type="EMBL" id="AZFN01000003">
    <property type="protein sequence ID" value="KRM03301.1"/>
    <property type="molecule type" value="Genomic_DNA"/>
</dbReference>
<dbReference type="Pfam" id="PF00480">
    <property type="entry name" value="ROK"/>
    <property type="match status" value="1"/>
</dbReference>
<reference evidence="2 3" key="1">
    <citation type="journal article" date="2015" name="Genome Announc.">
        <title>Expanding the biotechnology potential of lactobacilli through comparative genomics of 213 strains and associated genera.</title>
        <authorList>
            <person name="Sun Z."/>
            <person name="Harris H.M."/>
            <person name="McCann A."/>
            <person name="Guo C."/>
            <person name="Argimon S."/>
            <person name="Zhang W."/>
            <person name="Yang X."/>
            <person name="Jeffery I.B."/>
            <person name="Cooney J.C."/>
            <person name="Kagawa T.F."/>
            <person name="Liu W."/>
            <person name="Song Y."/>
            <person name="Salvetti E."/>
            <person name="Wrobel A."/>
            <person name="Rasinkangas P."/>
            <person name="Parkhill J."/>
            <person name="Rea M.C."/>
            <person name="O'Sullivan O."/>
            <person name="Ritari J."/>
            <person name="Douillard F.P."/>
            <person name="Paul Ross R."/>
            <person name="Yang R."/>
            <person name="Briner A.E."/>
            <person name="Felis G.E."/>
            <person name="de Vos W.M."/>
            <person name="Barrangou R."/>
            <person name="Klaenhammer T.R."/>
            <person name="Caufield P.W."/>
            <person name="Cui Y."/>
            <person name="Zhang H."/>
            <person name="O'Toole P.W."/>
        </authorList>
    </citation>
    <scope>NUCLEOTIDE SEQUENCE [LARGE SCALE GENOMIC DNA]</scope>
    <source>
        <strain evidence="2 3">DSM 16045</strain>
    </source>
</reference>
<dbReference type="SUPFAM" id="SSF53067">
    <property type="entry name" value="Actin-like ATPase domain"/>
    <property type="match status" value="1"/>
</dbReference>
<organism evidence="2 3">
    <name type="scientific">Limosilactobacillus gastricus DSM 16045</name>
    <dbReference type="NCBI Taxonomy" id="1423749"/>
    <lineage>
        <taxon>Bacteria</taxon>
        <taxon>Bacillati</taxon>
        <taxon>Bacillota</taxon>
        <taxon>Bacilli</taxon>
        <taxon>Lactobacillales</taxon>
        <taxon>Lactobacillaceae</taxon>
        <taxon>Limosilactobacillus</taxon>
    </lineage>
</organism>
<dbReference type="AlphaFoldDB" id="A0A0R1VDK1"/>
<dbReference type="PANTHER" id="PTHR18964:SF170">
    <property type="entry name" value="SUGAR KINASE"/>
    <property type="match status" value="1"/>
</dbReference>
<dbReference type="Gene3D" id="3.30.420.40">
    <property type="match status" value="2"/>
</dbReference>
<comment type="caution">
    <text evidence="2">The sequence shown here is derived from an EMBL/GenBank/DDBJ whole genome shotgun (WGS) entry which is preliminary data.</text>
</comment>
<dbReference type="RefSeq" id="WP_056936698.1">
    <property type="nucleotide sequence ID" value="NZ_AZFN01000003.1"/>
</dbReference>
<evidence type="ECO:0000313" key="3">
    <source>
        <dbReference type="Proteomes" id="UP000051739"/>
    </source>
</evidence>
<dbReference type="Proteomes" id="UP000051739">
    <property type="component" value="Unassembled WGS sequence"/>
</dbReference>
<accession>A0A0R1VDK1</accession>
<dbReference type="CDD" id="cd24152">
    <property type="entry name" value="ASKHA_NBD_ROK-like"/>
    <property type="match status" value="1"/>
</dbReference>
<protein>
    <submittedName>
        <fullName evidence="2">Transcriptional regulator</fullName>
    </submittedName>
</protein>
<dbReference type="InterPro" id="IPR000600">
    <property type="entry name" value="ROK"/>
</dbReference>
<keyword evidence="3" id="KW-1185">Reference proteome</keyword>
<sequence length="300" mass="32344">MNYLSIDVGGTNLKYALISAAGQIIEKDKIKTPQDRENFLQALDQIVDQYHDQIKGLAFCAPGQIERTTIHFGGALPFLDGLDLKSHFHELTMPIIGLNDGKAAALAENWLGSLKGEQNCAAIVLGTGVGSGIIVNGHLVAGSHYQAGELSFVNLNYHAADFNDAYVGGIGSAVEMIKRINQVVGNDDETDGLKAFQAIEDGNAAVQAILNDYCYGIATLIMNVQFVVDLDKYAIGGGISAQSKVIQGIRQAYQEIFAKYPIIQQTFQEPEIVAAKFNNDANLYGALYNLLLTVNGETLD</sequence>
<evidence type="ECO:0000256" key="1">
    <source>
        <dbReference type="ARBA" id="ARBA00006479"/>
    </source>
</evidence>
<dbReference type="InterPro" id="IPR043129">
    <property type="entry name" value="ATPase_NBD"/>
</dbReference>
<name>A0A0R1VDK1_9LACO</name>
<dbReference type="PATRIC" id="fig|1423749.3.peg.1105"/>
<dbReference type="PANTHER" id="PTHR18964">
    <property type="entry name" value="ROK (REPRESSOR, ORF, KINASE) FAMILY"/>
    <property type="match status" value="1"/>
</dbReference>
<comment type="similarity">
    <text evidence="1">Belongs to the ROK (NagC/XylR) family.</text>
</comment>
<proteinExistence type="inferred from homology"/>